<keyword evidence="2" id="KW-1185">Reference proteome</keyword>
<dbReference type="InterPro" id="IPR002554">
    <property type="entry name" value="PP2A_B56"/>
</dbReference>
<dbReference type="GO" id="GO:0007165">
    <property type="term" value="P:signal transduction"/>
    <property type="evidence" value="ECO:0007669"/>
    <property type="project" value="InterPro"/>
</dbReference>
<dbReference type="InterPro" id="IPR011989">
    <property type="entry name" value="ARM-like"/>
</dbReference>
<reference evidence="1 2" key="2">
    <citation type="journal article" date="2017" name="Genome Biol.">
        <title>New reference genome sequences of hot pepper reveal the massive evolution of plant disease-resistance genes by retroduplication.</title>
        <authorList>
            <person name="Kim S."/>
            <person name="Park J."/>
            <person name="Yeom S.I."/>
            <person name="Kim Y.M."/>
            <person name="Seo E."/>
            <person name="Kim K.T."/>
            <person name="Kim M.S."/>
            <person name="Lee J.M."/>
            <person name="Cheong K."/>
            <person name="Shin H.S."/>
            <person name="Kim S.B."/>
            <person name="Han K."/>
            <person name="Lee J."/>
            <person name="Park M."/>
            <person name="Lee H.A."/>
            <person name="Lee H.Y."/>
            <person name="Lee Y."/>
            <person name="Oh S."/>
            <person name="Lee J.H."/>
            <person name="Choi E."/>
            <person name="Choi E."/>
            <person name="Lee S.E."/>
            <person name="Jeon J."/>
            <person name="Kim H."/>
            <person name="Choi G."/>
            <person name="Song H."/>
            <person name="Lee J."/>
            <person name="Lee S.C."/>
            <person name="Kwon J.K."/>
            <person name="Lee H.Y."/>
            <person name="Koo N."/>
            <person name="Hong Y."/>
            <person name="Kim R.W."/>
            <person name="Kang W.H."/>
            <person name="Huh J.H."/>
            <person name="Kang B.C."/>
            <person name="Yang T.J."/>
            <person name="Lee Y.H."/>
            <person name="Bennetzen J.L."/>
            <person name="Choi D."/>
        </authorList>
    </citation>
    <scope>NUCLEOTIDE SEQUENCE [LARGE SCALE GENOMIC DNA]</scope>
    <source>
        <strain evidence="2">cv. CM334</strain>
    </source>
</reference>
<dbReference type="Pfam" id="PF01603">
    <property type="entry name" value="B56"/>
    <property type="match status" value="1"/>
</dbReference>
<dbReference type="InterPro" id="IPR016024">
    <property type="entry name" value="ARM-type_fold"/>
</dbReference>
<sequence>MSFSSSHDSQNDIDCYRVYVSFCGKNYSSTPNVNMSNWISCYYPSTNSWNTHVTSIPGLLENHVLKDFAMVIIREEIYVIGGRQCYKDVIGSYGNNNGQEIDIEILPSVLKYNVCSDSWTKCAPLGTPRFNFACMASKDGKIYVAGGQTTFDGAKGTSLAEVYDPVLDEWKQLPNMSTTRYNCVGVSWQEKFYVVGGFAKRENINTNQGPYTMERSSAEVYDPEDDTWHYVARMWDLDVPPKQIENVEGKLFSSGDCLNTWKGHIESYDGKHNIWPRAPQPHKNKALEALILEEEEPLMDVAWIHMQIACELFLRFVASLETDPKLAKRYIDHSFVLTILV</sequence>
<dbReference type="InterPro" id="IPR015915">
    <property type="entry name" value="Kelch-typ_b-propeller"/>
</dbReference>
<protein>
    <submittedName>
        <fullName evidence="1">Uncharacterized protein</fullName>
    </submittedName>
</protein>
<comment type="caution">
    <text evidence="1">The sequence shown here is derived from an EMBL/GenBank/DDBJ whole genome shotgun (WGS) entry which is preliminary data.</text>
</comment>
<evidence type="ECO:0000313" key="2">
    <source>
        <dbReference type="Proteomes" id="UP000222542"/>
    </source>
</evidence>
<dbReference type="Gramene" id="PHT69803">
    <property type="protein sequence ID" value="PHT69803"/>
    <property type="gene ID" value="T459_24907"/>
</dbReference>
<dbReference type="GO" id="GO:0019888">
    <property type="term" value="F:protein phosphatase regulator activity"/>
    <property type="evidence" value="ECO:0007669"/>
    <property type="project" value="InterPro"/>
</dbReference>
<dbReference type="Gene3D" id="2.120.10.80">
    <property type="entry name" value="Kelch-type beta propeller"/>
    <property type="match status" value="1"/>
</dbReference>
<dbReference type="PANTHER" id="PTHR47365">
    <property type="entry name" value="PLANT PROTEIN, PUTATIVE-RELATED"/>
    <property type="match status" value="1"/>
</dbReference>
<gene>
    <name evidence="1" type="ORF">T459_24907</name>
</gene>
<dbReference type="GO" id="GO:0000159">
    <property type="term" value="C:protein phosphatase type 2A complex"/>
    <property type="evidence" value="ECO:0007669"/>
    <property type="project" value="InterPro"/>
</dbReference>
<accession>A0A2G2YJ82</accession>
<dbReference type="PANTHER" id="PTHR47365:SF3">
    <property type="entry name" value="KELCH REPEAT-CONTAINING F-BOX FAMILY PROTEIN"/>
    <property type="match status" value="1"/>
</dbReference>
<evidence type="ECO:0000313" key="1">
    <source>
        <dbReference type="EMBL" id="PHT69803.1"/>
    </source>
</evidence>
<dbReference type="SUPFAM" id="SSF117281">
    <property type="entry name" value="Kelch motif"/>
    <property type="match status" value="1"/>
</dbReference>
<name>A0A2G2YJ82_CAPAN</name>
<dbReference type="EMBL" id="AYRZ02000010">
    <property type="protein sequence ID" value="PHT69803.1"/>
    <property type="molecule type" value="Genomic_DNA"/>
</dbReference>
<dbReference type="Pfam" id="PF01344">
    <property type="entry name" value="Kelch_1"/>
    <property type="match status" value="2"/>
</dbReference>
<organism evidence="1 2">
    <name type="scientific">Capsicum annuum</name>
    <name type="common">Capsicum pepper</name>
    <dbReference type="NCBI Taxonomy" id="4072"/>
    <lineage>
        <taxon>Eukaryota</taxon>
        <taxon>Viridiplantae</taxon>
        <taxon>Streptophyta</taxon>
        <taxon>Embryophyta</taxon>
        <taxon>Tracheophyta</taxon>
        <taxon>Spermatophyta</taxon>
        <taxon>Magnoliopsida</taxon>
        <taxon>eudicotyledons</taxon>
        <taxon>Gunneridae</taxon>
        <taxon>Pentapetalae</taxon>
        <taxon>asterids</taxon>
        <taxon>lamiids</taxon>
        <taxon>Solanales</taxon>
        <taxon>Solanaceae</taxon>
        <taxon>Solanoideae</taxon>
        <taxon>Capsiceae</taxon>
        <taxon>Capsicum</taxon>
    </lineage>
</organism>
<dbReference type="Proteomes" id="UP000222542">
    <property type="component" value="Unassembled WGS sequence"/>
</dbReference>
<proteinExistence type="predicted"/>
<dbReference type="Gene3D" id="1.25.10.10">
    <property type="entry name" value="Leucine-rich Repeat Variant"/>
    <property type="match status" value="1"/>
</dbReference>
<dbReference type="SMART" id="SM00612">
    <property type="entry name" value="Kelch"/>
    <property type="match status" value="2"/>
</dbReference>
<dbReference type="InterPro" id="IPR006652">
    <property type="entry name" value="Kelch_1"/>
</dbReference>
<dbReference type="SUPFAM" id="SSF48371">
    <property type="entry name" value="ARM repeat"/>
    <property type="match status" value="1"/>
</dbReference>
<reference evidence="1 2" key="1">
    <citation type="journal article" date="2014" name="Nat. Genet.">
        <title>Genome sequence of the hot pepper provides insights into the evolution of pungency in Capsicum species.</title>
        <authorList>
            <person name="Kim S."/>
            <person name="Park M."/>
            <person name="Yeom S.I."/>
            <person name="Kim Y.M."/>
            <person name="Lee J.M."/>
            <person name="Lee H.A."/>
            <person name="Seo E."/>
            <person name="Choi J."/>
            <person name="Cheong K."/>
            <person name="Kim K.T."/>
            <person name="Jung K."/>
            <person name="Lee G.W."/>
            <person name="Oh S.K."/>
            <person name="Bae C."/>
            <person name="Kim S.B."/>
            <person name="Lee H.Y."/>
            <person name="Kim S.Y."/>
            <person name="Kim M.S."/>
            <person name="Kang B.C."/>
            <person name="Jo Y.D."/>
            <person name="Yang H.B."/>
            <person name="Jeong H.J."/>
            <person name="Kang W.H."/>
            <person name="Kwon J.K."/>
            <person name="Shin C."/>
            <person name="Lim J.Y."/>
            <person name="Park J.H."/>
            <person name="Huh J.H."/>
            <person name="Kim J.S."/>
            <person name="Kim B.D."/>
            <person name="Cohen O."/>
            <person name="Paran I."/>
            <person name="Suh M.C."/>
            <person name="Lee S.B."/>
            <person name="Kim Y.K."/>
            <person name="Shin Y."/>
            <person name="Noh S.J."/>
            <person name="Park J."/>
            <person name="Seo Y.S."/>
            <person name="Kwon S.Y."/>
            <person name="Kim H.A."/>
            <person name="Park J.M."/>
            <person name="Kim H.J."/>
            <person name="Choi S.B."/>
            <person name="Bosland P.W."/>
            <person name="Reeves G."/>
            <person name="Jo S.H."/>
            <person name="Lee B.W."/>
            <person name="Cho H.T."/>
            <person name="Choi H.S."/>
            <person name="Lee M.S."/>
            <person name="Yu Y."/>
            <person name="Do Choi Y."/>
            <person name="Park B.S."/>
            <person name="van Deynze A."/>
            <person name="Ashrafi H."/>
            <person name="Hill T."/>
            <person name="Kim W.T."/>
            <person name="Pai H.S."/>
            <person name="Ahn H.K."/>
            <person name="Yeam I."/>
            <person name="Giovannoni J.J."/>
            <person name="Rose J.K."/>
            <person name="Sorensen I."/>
            <person name="Lee S.J."/>
            <person name="Kim R.W."/>
            <person name="Choi I.Y."/>
            <person name="Choi B.S."/>
            <person name="Lim J.S."/>
            <person name="Lee Y.H."/>
            <person name="Choi D."/>
        </authorList>
    </citation>
    <scope>NUCLEOTIDE SEQUENCE [LARGE SCALE GENOMIC DNA]</scope>
    <source>
        <strain evidence="2">cv. CM334</strain>
    </source>
</reference>
<dbReference type="AlphaFoldDB" id="A0A2G2YJ82"/>